<feature type="zinc finger region" description="C3H1-type" evidence="5">
    <location>
        <begin position="259"/>
        <end position="285"/>
    </location>
</feature>
<feature type="compositionally biased region" description="Low complexity" evidence="6">
    <location>
        <begin position="191"/>
        <end position="206"/>
    </location>
</feature>
<dbReference type="OrthoDB" id="410307at2759"/>
<keyword evidence="9" id="KW-1185">Reference proteome</keyword>
<evidence type="ECO:0000256" key="6">
    <source>
        <dbReference type="SAM" id="MobiDB-lite"/>
    </source>
</evidence>
<accession>A0A642UJZ0</accession>
<dbReference type="Proteomes" id="UP000449547">
    <property type="component" value="Unassembled WGS sequence"/>
</dbReference>
<dbReference type="EMBL" id="SWFT01000112">
    <property type="protein sequence ID" value="KAA8900368.1"/>
    <property type="molecule type" value="Genomic_DNA"/>
</dbReference>
<dbReference type="SMART" id="SM00356">
    <property type="entry name" value="ZnF_C3H1"/>
    <property type="match status" value="2"/>
</dbReference>
<keyword evidence="2" id="KW-0677">Repeat</keyword>
<evidence type="ECO:0000256" key="1">
    <source>
        <dbReference type="ARBA" id="ARBA00022723"/>
    </source>
</evidence>
<dbReference type="GeneID" id="54782442"/>
<feature type="domain" description="C3H1-type" evidence="7">
    <location>
        <begin position="259"/>
        <end position="285"/>
    </location>
</feature>
<feature type="zinc finger region" description="C3H1-type" evidence="5">
    <location>
        <begin position="221"/>
        <end position="249"/>
    </location>
</feature>
<dbReference type="FunFam" id="4.10.1000.10:FF:000001">
    <property type="entry name" value="zinc finger CCCH domain-containing protein 15-like"/>
    <property type="match status" value="1"/>
</dbReference>
<evidence type="ECO:0000256" key="3">
    <source>
        <dbReference type="ARBA" id="ARBA00022771"/>
    </source>
</evidence>
<dbReference type="VEuPathDB" id="FungiDB:DIURU_003791"/>
<dbReference type="Pfam" id="PF00642">
    <property type="entry name" value="zf-CCCH"/>
    <property type="match status" value="2"/>
</dbReference>
<dbReference type="PANTHER" id="PTHR12547">
    <property type="entry name" value="CCCH ZINC FINGER/TIS11-RELATED"/>
    <property type="match status" value="1"/>
</dbReference>
<organism evidence="8 9">
    <name type="scientific">Diutina rugosa</name>
    <name type="common">Yeast</name>
    <name type="synonym">Candida rugosa</name>
    <dbReference type="NCBI Taxonomy" id="5481"/>
    <lineage>
        <taxon>Eukaryota</taxon>
        <taxon>Fungi</taxon>
        <taxon>Dikarya</taxon>
        <taxon>Ascomycota</taxon>
        <taxon>Saccharomycotina</taxon>
        <taxon>Pichiomycetes</taxon>
        <taxon>Debaryomycetaceae</taxon>
        <taxon>Diutina</taxon>
    </lineage>
</organism>
<dbReference type="GO" id="GO:0010468">
    <property type="term" value="P:regulation of gene expression"/>
    <property type="evidence" value="ECO:0007669"/>
    <property type="project" value="UniProtKB-ARBA"/>
</dbReference>
<dbReference type="PANTHER" id="PTHR12547:SF18">
    <property type="entry name" value="PROTEIN TIS11"/>
    <property type="match status" value="1"/>
</dbReference>
<proteinExistence type="predicted"/>
<dbReference type="RefSeq" id="XP_034011368.1">
    <property type="nucleotide sequence ID" value="XM_034156592.1"/>
</dbReference>
<evidence type="ECO:0000259" key="7">
    <source>
        <dbReference type="PROSITE" id="PS50103"/>
    </source>
</evidence>
<dbReference type="InterPro" id="IPR000571">
    <property type="entry name" value="Znf_CCCH"/>
</dbReference>
<dbReference type="InterPro" id="IPR045877">
    <property type="entry name" value="ZFP36-like"/>
</dbReference>
<feature type="domain" description="C3H1-type" evidence="7">
    <location>
        <begin position="221"/>
        <end position="249"/>
    </location>
</feature>
<dbReference type="AlphaFoldDB" id="A0A642UJZ0"/>
<feature type="region of interest" description="Disordered" evidence="6">
    <location>
        <begin position="191"/>
        <end position="216"/>
    </location>
</feature>
<keyword evidence="1 5" id="KW-0479">Metal-binding</keyword>
<dbReference type="FunFam" id="4.10.1000.10:FF:000018">
    <property type="entry name" value="Zinc finger protein"/>
    <property type="match status" value="1"/>
</dbReference>
<evidence type="ECO:0000313" key="8">
    <source>
        <dbReference type="EMBL" id="KAA8900368.1"/>
    </source>
</evidence>
<comment type="caution">
    <text evidence="8">The sequence shown here is derived from an EMBL/GenBank/DDBJ whole genome shotgun (WGS) entry which is preliminary data.</text>
</comment>
<evidence type="ECO:0000256" key="4">
    <source>
        <dbReference type="ARBA" id="ARBA00022833"/>
    </source>
</evidence>
<evidence type="ECO:0000313" key="9">
    <source>
        <dbReference type="Proteomes" id="UP000449547"/>
    </source>
</evidence>
<sequence length="285" mass="30736">MYVSEPGTANNFGSYYGETFPVPSSNSSSVSDFNDLGLLPDLWETSSTESVDREVRFRHSPLSKQPPVSTQPMFHMPGSASVWSTPASTPQPPVNMLDEARPRPHINPKQIYTYNYYGTIFQTGDDRSEESLRLASLAQPMPRPQPPSFPTLLGSSSIGSASATMVAAPPHHPPAMAPASAASVAPAATPANNIGNNNHATTTTTNGGQGSQGKPTLNTQLYKTELCAQYMKLGGCPYGNKCQFAHGEGELKQVERPPKWRSKPCANWSKTGSCRYGNRCSFKHG</sequence>
<dbReference type="InterPro" id="IPR036855">
    <property type="entry name" value="Znf_CCCH_sf"/>
</dbReference>
<dbReference type="GO" id="GO:0006879">
    <property type="term" value="P:intracellular iron ion homeostasis"/>
    <property type="evidence" value="ECO:0007669"/>
    <property type="project" value="UniProtKB-ARBA"/>
</dbReference>
<dbReference type="PROSITE" id="PS50103">
    <property type="entry name" value="ZF_C3H1"/>
    <property type="match status" value="2"/>
</dbReference>
<keyword evidence="3 5" id="KW-0863">Zinc-finger</keyword>
<dbReference type="SUPFAM" id="SSF90229">
    <property type="entry name" value="CCCH zinc finger"/>
    <property type="match status" value="2"/>
</dbReference>
<dbReference type="Gene3D" id="4.10.1000.10">
    <property type="entry name" value="Zinc finger, CCCH-type"/>
    <property type="match status" value="2"/>
</dbReference>
<reference evidence="8 9" key="1">
    <citation type="submission" date="2019-07" db="EMBL/GenBank/DDBJ databases">
        <title>Genome assembly of two rare yeast pathogens: Diutina rugosa and Trichomonascus ciferrii.</title>
        <authorList>
            <person name="Mixao V."/>
            <person name="Saus E."/>
            <person name="Hansen A."/>
            <person name="Lass-Flor C."/>
            <person name="Gabaldon T."/>
        </authorList>
    </citation>
    <scope>NUCLEOTIDE SEQUENCE [LARGE SCALE GENOMIC DNA]</scope>
    <source>
        <strain evidence="8 9">CBS 613</strain>
    </source>
</reference>
<name>A0A642UJZ0_DIURU</name>
<protein>
    <recommendedName>
        <fullName evidence="7">C3H1-type domain-containing protein</fullName>
    </recommendedName>
</protein>
<dbReference type="GO" id="GO:0003729">
    <property type="term" value="F:mRNA binding"/>
    <property type="evidence" value="ECO:0007669"/>
    <property type="project" value="InterPro"/>
</dbReference>
<evidence type="ECO:0000256" key="5">
    <source>
        <dbReference type="PROSITE-ProRule" id="PRU00723"/>
    </source>
</evidence>
<dbReference type="GO" id="GO:0008270">
    <property type="term" value="F:zinc ion binding"/>
    <property type="evidence" value="ECO:0007669"/>
    <property type="project" value="UniProtKB-KW"/>
</dbReference>
<keyword evidence="4 5" id="KW-0862">Zinc</keyword>
<evidence type="ECO:0000256" key="2">
    <source>
        <dbReference type="ARBA" id="ARBA00022737"/>
    </source>
</evidence>
<gene>
    <name evidence="8" type="ORF">DIURU_003791</name>
</gene>